<evidence type="ECO:0000259" key="1">
    <source>
        <dbReference type="SMART" id="SM00923"/>
    </source>
</evidence>
<organism evidence="2 3">
    <name type="scientific">Flexivirga caeni</name>
    <dbReference type="NCBI Taxonomy" id="2294115"/>
    <lineage>
        <taxon>Bacteria</taxon>
        <taxon>Bacillati</taxon>
        <taxon>Actinomycetota</taxon>
        <taxon>Actinomycetes</taxon>
        <taxon>Micrococcales</taxon>
        <taxon>Dermacoccaceae</taxon>
        <taxon>Flexivirga</taxon>
    </lineage>
</organism>
<dbReference type="Proteomes" id="UP000271678">
    <property type="component" value="Unassembled WGS sequence"/>
</dbReference>
<dbReference type="InterPro" id="IPR038020">
    <property type="entry name" value="MbtH-like_sf"/>
</dbReference>
<dbReference type="SUPFAM" id="SSF160582">
    <property type="entry name" value="MbtH-like"/>
    <property type="match status" value="1"/>
</dbReference>
<keyword evidence="3" id="KW-1185">Reference proteome</keyword>
<dbReference type="Pfam" id="PF03621">
    <property type="entry name" value="MbtH"/>
    <property type="match status" value="1"/>
</dbReference>
<proteinExistence type="predicted"/>
<feature type="domain" description="MbtH-like" evidence="1">
    <location>
        <begin position="1"/>
        <end position="51"/>
    </location>
</feature>
<reference evidence="2 3" key="1">
    <citation type="submission" date="2018-11" db="EMBL/GenBank/DDBJ databases">
        <title>Draft genome of Simplicispira Flexivirga sp. BO-16.</title>
        <authorList>
            <person name="Im W.T."/>
        </authorList>
    </citation>
    <scope>NUCLEOTIDE SEQUENCE [LARGE SCALE GENOMIC DNA]</scope>
    <source>
        <strain evidence="2 3">BO-16</strain>
    </source>
</reference>
<dbReference type="OrthoDB" id="7584480at2"/>
<accession>A0A3M9MJR6</accession>
<dbReference type="AlphaFoldDB" id="A0A3M9MJR6"/>
<comment type="caution">
    <text evidence="2">The sequence shown here is derived from an EMBL/GenBank/DDBJ whole genome shotgun (WGS) entry which is preliminary data.</text>
</comment>
<dbReference type="RefSeq" id="WP_123269649.1">
    <property type="nucleotide sequence ID" value="NZ_RJJQ01000001.1"/>
</dbReference>
<protein>
    <submittedName>
        <fullName evidence="2">MbtH family protein</fullName>
    </submittedName>
</protein>
<dbReference type="Gene3D" id="3.90.820.10">
    <property type="entry name" value="Structural Genomics, Unknown Function 30-nov-00 1gh9 Mol_id"/>
    <property type="match status" value="1"/>
</dbReference>
<gene>
    <name evidence="2" type="ORF">EFY87_02050</name>
</gene>
<name>A0A3M9MJR6_9MICO</name>
<dbReference type="InterPro" id="IPR005153">
    <property type="entry name" value="MbtH-like_dom"/>
</dbReference>
<evidence type="ECO:0000313" key="2">
    <source>
        <dbReference type="EMBL" id="RNI25425.1"/>
    </source>
</evidence>
<evidence type="ECO:0000313" key="3">
    <source>
        <dbReference type="Proteomes" id="UP000271678"/>
    </source>
</evidence>
<dbReference type="EMBL" id="RJJQ01000001">
    <property type="protein sequence ID" value="RNI25425.1"/>
    <property type="molecule type" value="Genomic_DNA"/>
</dbReference>
<dbReference type="SMART" id="SM00923">
    <property type="entry name" value="MbtH"/>
    <property type="match status" value="1"/>
</dbReference>
<sequence>MSGIPDTELYFVLIGRVGRCTVWPCATPIPAEWQVAFGPDTRAQCTAYVRRHRSDAPKLVSHHR</sequence>